<evidence type="ECO:0000256" key="8">
    <source>
        <dbReference type="HAMAP-Rule" id="MF_00222"/>
    </source>
</evidence>
<feature type="binding site" evidence="8">
    <location>
        <position position="86"/>
    </location>
    <ligand>
        <name>shikimate</name>
        <dbReference type="ChEBI" id="CHEBI:36208"/>
    </ligand>
</feature>
<evidence type="ECO:0000256" key="6">
    <source>
        <dbReference type="ARBA" id="ARBA00023141"/>
    </source>
</evidence>
<comment type="catalytic activity">
    <reaction evidence="7 8">
        <text>shikimate + NADP(+) = 3-dehydroshikimate + NADPH + H(+)</text>
        <dbReference type="Rhea" id="RHEA:17737"/>
        <dbReference type="ChEBI" id="CHEBI:15378"/>
        <dbReference type="ChEBI" id="CHEBI:16630"/>
        <dbReference type="ChEBI" id="CHEBI:36208"/>
        <dbReference type="ChEBI" id="CHEBI:57783"/>
        <dbReference type="ChEBI" id="CHEBI:58349"/>
        <dbReference type="EC" id="1.1.1.25"/>
    </reaction>
</comment>
<evidence type="ECO:0000256" key="7">
    <source>
        <dbReference type="ARBA" id="ARBA00049442"/>
    </source>
</evidence>
<feature type="binding site" evidence="8">
    <location>
        <position position="102"/>
    </location>
    <ligand>
        <name>shikimate</name>
        <dbReference type="ChEBI" id="CHEBI:36208"/>
    </ligand>
</feature>
<dbReference type="GO" id="GO:0005829">
    <property type="term" value="C:cytosol"/>
    <property type="evidence" value="ECO:0007669"/>
    <property type="project" value="TreeGrafter"/>
</dbReference>
<dbReference type="Proteomes" id="UP000199371">
    <property type="component" value="Unassembled WGS sequence"/>
</dbReference>
<dbReference type="GO" id="GO:0004764">
    <property type="term" value="F:shikimate 3-dehydrogenase (NADP+) activity"/>
    <property type="evidence" value="ECO:0007669"/>
    <property type="project" value="UniProtKB-UniRule"/>
</dbReference>
<dbReference type="AlphaFoldDB" id="A0A1H6NBG3"/>
<dbReference type="GO" id="GO:0009423">
    <property type="term" value="P:chorismate biosynthetic process"/>
    <property type="evidence" value="ECO:0007669"/>
    <property type="project" value="UniProtKB-UniRule"/>
</dbReference>
<dbReference type="InterPro" id="IPR013708">
    <property type="entry name" value="Shikimate_DH-bd_N"/>
</dbReference>
<evidence type="ECO:0000259" key="11">
    <source>
        <dbReference type="Pfam" id="PF18317"/>
    </source>
</evidence>
<dbReference type="HAMAP" id="MF_00222">
    <property type="entry name" value="Shikimate_DH_AroE"/>
    <property type="match status" value="1"/>
</dbReference>
<comment type="pathway">
    <text evidence="1 8">Metabolic intermediate biosynthesis; chorismate biosynthesis; chorismate from D-erythrose 4-phosphate and phosphoenolpyruvate: step 4/7.</text>
</comment>
<keyword evidence="5 8" id="KW-0560">Oxidoreductase</keyword>
<evidence type="ECO:0000313" key="13">
    <source>
        <dbReference type="Proteomes" id="UP000199371"/>
    </source>
</evidence>
<accession>A0A1H6NBG3</accession>
<protein>
    <recommendedName>
        <fullName evidence="2 8">Shikimate dehydrogenase (NADP(+))</fullName>
        <shortName evidence="8">SDH</shortName>
        <ecNumber evidence="2 8">1.1.1.25</ecNumber>
    </recommendedName>
</protein>
<evidence type="ECO:0000256" key="4">
    <source>
        <dbReference type="ARBA" id="ARBA00022857"/>
    </source>
</evidence>
<dbReference type="InterPro" id="IPR036291">
    <property type="entry name" value="NAD(P)-bd_dom_sf"/>
</dbReference>
<dbReference type="Gene3D" id="3.40.50.10860">
    <property type="entry name" value="Leucine Dehydrogenase, chain A, domain 1"/>
    <property type="match status" value="1"/>
</dbReference>
<dbReference type="EC" id="1.1.1.25" evidence="2 8"/>
<feature type="binding site" evidence="8">
    <location>
        <position position="212"/>
    </location>
    <ligand>
        <name>NADP(+)</name>
        <dbReference type="ChEBI" id="CHEBI:58349"/>
    </ligand>
</feature>
<organism evidence="12 13">
    <name type="scientific">Rheinheimera pacifica</name>
    <dbReference type="NCBI Taxonomy" id="173990"/>
    <lineage>
        <taxon>Bacteria</taxon>
        <taxon>Pseudomonadati</taxon>
        <taxon>Pseudomonadota</taxon>
        <taxon>Gammaproteobacteria</taxon>
        <taxon>Chromatiales</taxon>
        <taxon>Chromatiaceae</taxon>
        <taxon>Rheinheimera</taxon>
    </lineage>
</organism>
<dbReference type="EMBL" id="FNXF01000023">
    <property type="protein sequence ID" value="SEI12250.1"/>
    <property type="molecule type" value="Genomic_DNA"/>
</dbReference>
<feature type="binding site" evidence="8">
    <location>
        <begin position="126"/>
        <end position="130"/>
    </location>
    <ligand>
        <name>NADP(+)</name>
        <dbReference type="ChEBI" id="CHEBI:58349"/>
    </ligand>
</feature>
<dbReference type="GO" id="GO:0019632">
    <property type="term" value="P:shikimate metabolic process"/>
    <property type="evidence" value="ECO:0007669"/>
    <property type="project" value="InterPro"/>
</dbReference>
<proteinExistence type="inferred from homology"/>
<dbReference type="OrthoDB" id="9776868at2"/>
<keyword evidence="13" id="KW-1185">Reference proteome</keyword>
<dbReference type="UniPathway" id="UPA00053">
    <property type="reaction ID" value="UER00087"/>
</dbReference>
<dbReference type="GO" id="GO:0050661">
    <property type="term" value="F:NADP binding"/>
    <property type="evidence" value="ECO:0007669"/>
    <property type="project" value="InterPro"/>
</dbReference>
<keyword evidence="4 8" id="KW-0521">NADP</keyword>
<dbReference type="PANTHER" id="PTHR21089:SF1">
    <property type="entry name" value="BIFUNCTIONAL 3-DEHYDROQUINATE DEHYDRATASE_SHIKIMATE DEHYDROGENASE, CHLOROPLASTIC"/>
    <property type="match status" value="1"/>
</dbReference>
<dbReference type="Pfam" id="PF01488">
    <property type="entry name" value="Shikimate_DH"/>
    <property type="match status" value="1"/>
</dbReference>
<dbReference type="STRING" id="173990.SAMN05660691_03927"/>
<sequence>MDRYAVFGNPIGHSKSPFIHAQFAAALGEQLQYDAILAPLDGFADSWHSFVAAGGKGGNVTVPFKEQAYQLADVLSQRAKQAGAVNTLYLNSAGKLCGDNTDGIGLVADLTRLGVTLNGITVLLLGAGGASRGAIGPLLDAGVKQLVLANRTVSKAQAIAANFGAHVRACGYADIPSQPYQLVINATSSGLSGERPLIAAQHLQHCLLAYDMLYGAAPTPFLQWAKAEGVPQQADGLGMLLSQAAEAFYIWRGKRPDITPVLALLKQQLSGN</sequence>
<evidence type="ECO:0000256" key="2">
    <source>
        <dbReference type="ARBA" id="ARBA00012962"/>
    </source>
</evidence>
<feature type="binding site" evidence="8">
    <location>
        <position position="236"/>
    </location>
    <ligand>
        <name>NADP(+)</name>
        <dbReference type="ChEBI" id="CHEBI:58349"/>
    </ligand>
</feature>
<name>A0A1H6NBG3_9GAMM</name>
<feature type="active site" description="Proton acceptor" evidence="8">
    <location>
        <position position="65"/>
    </location>
</feature>
<dbReference type="Pfam" id="PF08501">
    <property type="entry name" value="Shikimate_dh_N"/>
    <property type="match status" value="1"/>
</dbReference>
<evidence type="ECO:0000313" key="12">
    <source>
        <dbReference type="EMBL" id="SEI12250.1"/>
    </source>
</evidence>
<dbReference type="InterPro" id="IPR046346">
    <property type="entry name" value="Aminoacid_DH-like_N_sf"/>
</dbReference>
<comment type="caution">
    <text evidence="8">Lacks conserved residue(s) required for the propagation of feature annotation.</text>
</comment>
<reference evidence="13" key="1">
    <citation type="submission" date="2016-10" db="EMBL/GenBank/DDBJ databases">
        <authorList>
            <person name="Varghese N."/>
            <person name="Submissions S."/>
        </authorList>
    </citation>
    <scope>NUCLEOTIDE SEQUENCE [LARGE SCALE GENOMIC DNA]</scope>
    <source>
        <strain evidence="13">DSM 17616</strain>
    </source>
</reference>
<feature type="domain" description="SDH C-terminal" evidence="11">
    <location>
        <begin position="236"/>
        <end position="265"/>
    </location>
</feature>
<dbReference type="SUPFAM" id="SSF53223">
    <property type="entry name" value="Aminoacid dehydrogenase-like, N-terminal domain"/>
    <property type="match status" value="1"/>
</dbReference>
<evidence type="ECO:0000259" key="10">
    <source>
        <dbReference type="Pfam" id="PF08501"/>
    </source>
</evidence>
<feature type="binding site" evidence="8">
    <location>
        <begin position="150"/>
        <end position="155"/>
    </location>
    <ligand>
        <name>NADP(+)</name>
        <dbReference type="ChEBI" id="CHEBI:58349"/>
    </ligand>
</feature>
<evidence type="ECO:0000256" key="5">
    <source>
        <dbReference type="ARBA" id="ARBA00023002"/>
    </source>
</evidence>
<feature type="binding site" evidence="8">
    <location>
        <position position="243"/>
    </location>
    <ligand>
        <name>shikimate</name>
        <dbReference type="ChEBI" id="CHEBI:36208"/>
    </ligand>
</feature>
<dbReference type="InterPro" id="IPR041121">
    <property type="entry name" value="SDH_C"/>
</dbReference>
<feature type="binding site" evidence="8">
    <location>
        <position position="214"/>
    </location>
    <ligand>
        <name>shikimate</name>
        <dbReference type="ChEBI" id="CHEBI:36208"/>
    </ligand>
</feature>
<feature type="domain" description="Shikimate dehydrogenase substrate binding N-terminal" evidence="10">
    <location>
        <begin position="6"/>
        <end position="88"/>
    </location>
</feature>
<dbReference type="InterPro" id="IPR006151">
    <property type="entry name" value="Shikm_DH/Glu-tRNA_Rdtase"/>
</dbReference>
<dbReference type="FunFam" id="3.40.50.10860:FF:000006">
    <property type="entry name" value="Shikimate dehydrogenase (NADP(+))"/>
    <property type="match status" value="1"/>
</dbReference>
<comment type="function">
    <text evidence="8">Involved in the biosynthesis of the chorismate, which leads to the biosynthesis of aromatic amino acids. Catalyzes the reversible NADPH linked reduction of 3-dehydroshikimate (DHSA) to yield shikimate (SA).</text>
</comment>
<gene>
    <name evidence="8" type="primary">aroE</name>
    <name evidence="12" type="ORF">SAMN05660691_03927</name>
</gene>
<evidence type="ECO:0000256" key="3">
    <source>
        <dbReference type="ARBA" id="ARBA00022605"/>
    </source>
</evidence>
<dbReference type="InterPro" id="IPR022893">
    <property type="entry name" value="Shikimate_DH_fam"/>
</dbReference>
<dbReference type="InterPro" id="IPR011342">
    <property type="entry name" value="Shikimate_DH"/>
</dbReference>
<dbReference type="Gene3D" id="3.40.50.720">
    <property type="entry name" value="NAD(P)-binding Rossmann-like Domain"/>
    <property type="match status" value="1"/>
</dbReference>
<comment type="subunit">
    <text evidence="8">Homodimer.</text>
</comment>
<feature type="domain" description="Quinate/shikimate 5-dehydrogenase/glutamyl-tRNA reductase" evidence="9">
    <location>
        <begin position="116"/>
        <end position="206"/>
    </location>
</feature>
<dbReference type="CDD" id="cd01065">
    <property type="entry name" value="NAD_bind_Shikimate_DH"/>
    <property type="match status" value="1"/>
</dbReference>
<dbReference type="PANTHER" id="PTHR21089">
    <property type="entry name" value="SHIKIMATE DEHYDROGENASE"/>
    <property type="match status" value="1"/>
</dbReference>
<dbReference type="Pfam" id="PF18317">
    <property type="entry name" value="SDH_C"/>
    <property type="match status" value="1"/>
</dbReference>
<comment type="similarity">
    <text evidence="8">Belongs to the shikimate dehydrogenase family.</text>
</comment>
<dbReference type="SUPFAM" id="SSF51735">
    <property type="entry name" value="NAD(P)-binding Rossmann-fold domains"/>
    <property type="match status" value="1"/>
</dbReference>
<feature type="binding site" evidence="8">
    <location>
        <position position="61"/>
    </location>
    <ligand>
        <name>shikimate</name>
        <dbReference type="ChEBI" id="CHEBI:36208"/>
    </ligand>
</feature>
<evidence type="ECO:0000256" key="1">
    <source>
        <dbReference type="ARBA" id="ARBA00004871"/>
    </source>
</evidence>
<dbReference type="GO" id="GO:0009073">
    <property type="term" value="P:aromatic amino acid family biosynthetic process"/>
    <property type="evidence" value="ECO:0007669"/>
    <property type="project" value="UniProtKB-KW"/>
</dbReference>
<dbReference type="GO" id="GO:0008652">
    <property type="term" value="P:amino acid biosynthetic process"/>
    <property type="evidence" value="ECO:0007669"/>
    <property type="project" value="UniProtKB-KW"/>
</dbReference>
<dbReference type="RefSeq" id="WP_092796842.1">
    <property type="nucleotide sequence ID" value="NZ_FNXF01000023.1"/>
</dbReference>
<feature type="binding site" evidence="8">
    <location>
        <begin position="14"/>
        <end position="16"/>
    </location>
    <ligand>
        <name>shikimate</name>
        <dbReference type="ChEBI" id="CHEBI:36208"/>
    </ligand>
</feature>
<keyword evidence="3 8" id="KW-0028">Amino-acid biosynthesis</keyword>
<dbReference type="NCBIfam" id="TIGR00507">
    <property type="entry name" value="aroE"/>
    <property type="match status" value="1"/>
</dbReference>
<evidence type="ECO:0000259" key="9">
    <source>
        <dbReference type="Pfam" id="PF01488"/>
    </source>
</evidence>
<dbReference type="NCBIfam" id="NF001310">
    <property type="entry name" value="PRK00258.1-2"/>
    <property type="match status" value="1"/>
</dbReference>
<keyword evidence="6 8" id="KW-0057">Aromatic amino acid biosynthesis</keyword>